<keyword evidence="3" id="KW-0378">Hydrolase</keyword>
<keyword evidence="1" id="KW-1015">Disulfide bond</keyword>
<evidence type="ECO:0000259" key="5">
    <source>
        <dbReference type="SMART" id="SM00458"/>
    </source>
</evidence>
<dbReference type="CDD" id="cd23444">
    <property type="entry name" value="beta-trefoil_Ricin_RIPs_II_rpt2"/>
    <property type="match status" value="1"/>
</dbReference>
<evidence type="ECO:0000256" key="3">
    <source>
        <dbReference type="RuleBase" id="RU004915"/>
    </source>
</evidence>
<dbReference type="AlphaFoldDB" id="A0AAF0WJY0"/>
<feature type="domain" description="Ricin B lectin" evidence="5">
    <location>
        <begin position="299"/>
        <end position="424"/>
    </location>
</feature>
<dbReference type="Gene3D" id="2.80.10.50">
    <property type="match status" value="2"/>
</dbReference>
<dbReference type="InterPro" id="IPR016138">
    <property type="entry name" value="Ribosome_inactivat_prot_sub1"/>
</dbReference>
<comment type="similarity">
    <text evidence="3">Belongs to the ribosome-inactivating protein family.</text>
</comment>
<dbReference type="SUPFAM" id="SSF50370">
    <property type="entry name" value="Ricin B-like lectins"/>
    <property type="match status" value="2"/>
</dbReference>
<organism evidence="6 7">
    <name type="scientific">Daucus carota subsp. sativus</name>
    <name type="common">Carrot</name>
    <dbReference type="NCBI Taxonomy" id="79200"/>
    <lineage>
        <taxon>Eukaryota</taxon>
        <taxon>Viridiplantae</taxon>
        <taxon>Streptophyta</taxon>
        <taxon>Embryophyta</taxon>
        <taxon>Tracheophyta</taxon>
        <taxon>Spermatophyta</taxon>
        <taxon>Magnoliopsida</taxon>
        <taxon>eudicotyledons</taxon>
        <taxon>Gunneridae</taxon>
        <taxon>Pentapetalae</taxon>
        <taxon>asterids</taxon>
        <taxon>campanulids</taxon>
        <taxon>Apiales</taxon>
        <taxon>Apiaceae</taxon>
        <taxon>Apioideae</taxon>
        <taxon>Scandiceae</taxon>
        <taxon>Daucinae</taxon>
        <taxon>Daucus</taxon>
        <taxon>Daucus sect. Daucus</taxon>
    </lineage>
</organism>
<dbReference type="PANTHER" id="PTHR33453:SF34">
    <property type="entry name" value="RIBOSOME-INACTIVATING PROTEIN"/>
    <property type="match status" value="1"/>
</dbReference>
<accession>A0AAF0WJY0</accession>
<reference evidence="6" key="1">
    <citation type="journal article" date="2016" name="Nat. Genet.">
        <title>A high-quality carrot genome assembly provides new insights into carotenoid accumulation and asterid genome evolution.</title>
        <authorList>
            <person name="Iorizzo M."/>
            <person name="Ellison S."/>
            <person name="Senalik D."/>
            <person name="Zeng P."/>
            <person name="Satapoomin P."/>
            <person name="Huang J."/>
            <person name="Bowman M."/>
            <person name="Iovene M."/>
            <person name="Sanseverino W."/>
            <person name="Cavagnaro P."/>
            <person name="Yildiz M."/>
            <person name="Macko-Podgorni A."/>
            <person name="Moranska E."/>
            <person name="Grzebelus E."/>
            <person name="Grzebelus D."/>
            <person name="Ashrafi H."/>
            <person name="Zheng Z."/>
            <person name="Cheng S."/>
            <person name="Spooner D."/>
            <person name="Van Deynze A."/>
            <person name="Simon P."/>
        </authorList>
    </citation>
    <scope>NUCLEOTIDE SEQUENCE</scope>
    <source>
        <tissue evidence="6">Leaf</tissue>
    </source>
</reference>
<dbReference type="PROSITE" id="PS50231">
    <property type="entry name" value="RICIN_B_LECTIN"/>
    <property type="match status" value="2"/>
</dbReference>
<dbReference type="Pfam" id="PF00161">
    <property type="entry name" value="RIP"/>
    <property type="match status" value="1"/>
</dbReference>
<comment type="catalytic activity">
    <reaction evidence="3">
        <text>Endohydrolysis of the N-glycosidic bond at one specific adenosine on the 28S rRNA.</text>
        <dbReference type="EC" id="3.2.2.22"/>
    </reaction>
</comment>
<dbReference type="InterPro" id="IPR016139">
    <property type="entry name" value="Ribosome_inactivat_prot_sub2"/>
</dbReference>
<dbReference type="SMART" id="SM00458">
    <property type="entry name" value="RICIN"/>
    <property type="match status" value="2"/>
</dbReference>
<gene>
    <name evidence="6" type="ORF">DCAR_0208871</name>
</gene>
<dbReference type="PANTHER" id="PTHR33453">
    <property type="match status" value="1"/>
</dbReference>
<evidence type="ECO:0000256" key="2">
    <source>
        <dbReference type="ARBA" id="ARBA00023180"/>
    </source>
</evidence>
<dbReference type="KEGG" id="dcr:108208239"/>
<evidence type="ECO:0000313" key="7">
    <source>
        <dbReference type="Proteomes" id="UP000077755"/>
    </source>
</evidence>
<dbReference type="SUPFAM" id="SSF56371">
    <property type="entry name" value="Ribosome inactivating proteins (RIP)"/>
    <property type="match status" value="1"/>
</dbReference>
<dbReference type="GO" id="GO:0030598">
    <property type="term" value="F:rRNA N-glycosylase activity"/>
    <property type="evidence" value="ECO:0007669"/>
    <property type="project" value="UniProtKB-EC"/>
</dbReference>
<feature type="signal peptide" evidence="4">
    <location>
        <begin position="1"/>
        <end position="21"/>
    </location>
</feature>
<dbReference type="EC" id="3.2.2.22" evidence="3"/>
<keyword evidence="7" id="KW-1185">Reference proteome</keyword>
<dbReference type="GO" id="GO:0017148">
    <property type="term" value="P:negative regulation of translation"/>
    <property type="evidence" value="ECO:0007669"/>
    <property type="project" value="UniProtKB-KW"/>
</dbReference>
<sequence length="552" mass="61600">MAISIIVSRLLFSAVTAACLASSICSARDKVLLMPPEKIEEKFTFYPILPFDTAQATLKRYTRFINNVREEIVSGDTVHGIPRLYNPVKLEESDRYLQVALFNSDEQRISLAIDKSDVYIVGYRTEYEACFFSDTDGADTSSLFPGITRHQLPFKNGYSGMEEIAGSRRDISLGMSELDECIKHLHDLTDNSSLARCMLITIQMVAEAVRYRYVENLVVEHIGETNEGYLPTPTMITLEENWKELSSKIQESVGGVIYPPLVLSDASNQEVTITSITPTLGRNIAVILFVCDSCTSIPEPTVHIIGRNGLCADVPFGFYYDGLPVIMRPCKSTDNANQLWTLMKDATIRSQGKCLTVSGLGNYATIYDCITKSEDYGNKWEIEDNGNIINKESNLALNAGSGYSWSYLNVEQKSYSSSQGWSLGNSTKPIVTPVIGYKGMCMQASRYNGVQLSRCRDKSVHQQWAIYPDGTVRPSLSTTNCLVSKSFPNGKIAVQDVCDGGNAERWLFNYDRSVSDVSNKYVLEVRKDQRIAVVERSADTPTTRQIFDIKFV</sequence>
<dbReference type="Gene3D" id="3.40.420.10">
    <property type="entry name" value="Ricin (A subunit), domain 1"/>
    <property type="match status" value="1"/>
</dbReference>
<evidence type="ECO:0000313" key="6">
    <source>
        <dbReference type="EMBL" id="WOG89633.1"/>
    </source>
</evidence>
<dbReference type="InterPro" id="IPR001574">
    <property type="entry name" value="Ribosome_inactivat_prot"/>
</dbReference>
<dbReference type="Gene3D" id="4.10.470.10">
    <property type="entry name" value="Ricin (A Subunit), domain 2"/>
    <property type="match status" value="1"/>
</dbReference>
<proteinExistence type="inferred from homology"/>
<evidence type="ECO:0000256" key="4">
    <source>
        <dbReference type="SAM" id="SignalP"/>
    </source>
</evidence>
<reference evidence="6" key="2">
    <citation type="submission" date="2022-03" db="EMBL/GenBank/DDBJ databases">
        <title>Draft title - Genomic analysis of global carrot germplasm unveils the trajectory of domestication and the origin of high carotenoid orange carrot.</title>
        <authorList>
            <person name="Iorizzo M."/>
            <person name="Ellison S."/>
            <person name="Senalik D."/>
            <person name="Macko-Podgorni A."/>
            <person name="Grzebelus D."/>
            <person name="Bostan H."/>
            <person name="Rolling W."/>
            <person name="Curaba J."/>
            <person name="Simon P."/>
        </authorList>
    </citation>
    <scope>NUCLEOTIDE SEQUENCE</scope>
    <source>
        <tissue evidence="6">Leaf</tissue>
    </source>
</reference>
<dbReference type="CDD" id="cd23443">
    <property type="entry name" value="beta-trefoil_Ricin_RIPs_II_rpt1"/>
    <property type="match status" value="1"/>
</dbReference>
<comment type="subunit">
    <text evidence="3">Might form dimers or tetramers of disulfide-linked A and B chains.</text>
</comment>
<dbReference type="InterPro" id="IPR036041">
    <property type="entry name" value="Ribosome-inact_prot_sf"/>
</dbReference>
<dbReference type="GO" id="GO:0006952">
    <property type="term" value="P:defense response"/>
    <property type="evidence" value="ECO:0007669"/>
    <property type="project" value="UniProtKB-KW"/>
</dbReference>
<dbReference type="Pfam" id="PF00652">
    <property type="entry name" value="Ricin_B_lectin"/>
    <property type="match status" value="2"/>
</dbReference>
<comment type="function">
    <text evidence="3">The A chain is responsible for inhibiting protein synthesis through the catalytic inactivation of 60S ribosomal subunits by removing adenine from position 4,324 of 28S rRNA. The B chain binds to cell receptors and probably facilitates the entry into the cell of the A chain; B chains are also responsible for cell agglutination (lectin activity).</text>
</comment>
<dbReference type="InterPro" id="IPR017989">
    <property type="entry name" value="Ribosome_inactivat_1/2"/>
</dbReference>
<protein>
    <recommendedName>
        <fullName evidence="3">Ribosome-inactivating protein</fullName>
    </recommendedName>
    <component>
        <recommendedName>
            <fullName evidence="3">Ribosome-inactivating protein chain A</fullName>
        </recommendedName>
        <alternativeName>
            <fullName evidence="3">rRNA N-glycosidase</fullName>
            <ecNumber evidence="3">3.2.2.22</ecNumber>
        </alternativeName>
    </component>
    <component>
        <recommendedName>
            <fullName evidence="3">Ribosome-inactivating protein chain B</fullName>
        </recommendedName>
    </component>
</protein>
<name>A0AAF0WJY0_DAUCS</name>
<keyword evidence="3" id="KW-0800">Toxin</keyword>
<feature type="domain" description="Ricin B lectin" evidence="5">
    <location>
        <begin position="428"/>
        <end position="550"/>
    </location>
</feature>
<keyword evidence="3" id="KW-0652">Protein synthesis inhibitor</keyword>
<dbReference type="GO" id="GO:0090729">
    <property type="term" value="F:toxin activity"/>
    <property type="evidence" value="ECO:0007669"/>
    <property type="project" value="UniProtKB-KW"/>
</dbReference>
<dbReference type="PRINTS" id="PR00396">
    <property type="entry name" value="SHIGARICIN"/>
</dbReference>
<feature type="chain" id="PRO_5041924058" description="Ribosome-inactivating protein" evidence="4">
    <location>
        <begin position="22"/>
        <end position="552"/>
    </location>
</feature>
<dbReference type="Proteomes" id="UP000077755">
    <property type="component" value="Chromosome 2"/>
</dbReference>
<dbReference type="EMBL" id="CP093344">
    <property type="protein sequence ID" value="WOG89633.1"/>
    <property type="molecule type" value="Genomic_DNA"/>
</dbReference>
<keyword evidence="2" id="KW-0325">Glycoprotein</keyword>
<dbReference type="InterPro" id="IPR000772">
    <property type="entry name" value="Ricin_B_lectin"/>
</dbReference>
<dbReference type="InterPro" id="IPR035992">
    <property type="entry name" value="Ricin_B-like_lectins"/>
</dbReference>
<evidence type="ECO:0000256" key="1">
    <source>
        <dbReference type="ARBA" id="ARBA00023157"/>
    </source>
</evidence>
<keyword evidence="3" id="KW-0611">Plant defense</keyword>
<keyword evidence="4" id="KW-0732">Signal</keyword>